<dbReference type="EMBL" id="JAPFFF010000008">
    <property type="protein sequence ID" value="KAK8884372.1"/>
    <property type="molecule type" value="Genomic_DNA"/>
</dbReference>
<reference evidence="1 2" key="1">
    <citation type="submission" date="2024-04" db="EMBL/GenBank/DDBJ databases">
        <title>Tritrichomonas musculus Genome.</title>
        <authorList>
            <person name="Alves-Ferreira E."/>
            <person name="Grigg M."/>
            <person name="Lorenzi H."/>
            <person name="Galac M."/>
        </authorList>
    </citation>
    <scope>NUCLEOTIDE SEQUENCE [LARGE SCALE GENOMIC DNA]</scope>
    <source>
        <strain evidence="1 2">EAF2021</strain>
    </source>
</reference>
<keyword evidence="2" id="KW-1185">Reference proteome</keyword>
<evidence type="ECO:0000313" key="1">
    <source>
        <dbReference type="EMBL" id="KAK8884372.1"/>
    </source>
</evidence>
<protein>
    <recommendedName>
        <fullName evidence="3">BTB domain-containing protein</fullName>
    </recommendedName>
</protein>
<accession>A0ABR2K1M9</accession>
<organism evidence="1 2">
    <name type="scientific">Tritrichomonas musculus</name>
    <dbReference type="NCBI Taxonomy" id="1915356"/>
    <lineage>
        <taxon>Eukaryota</taxon>
        <taxon>Metamonada</taxon>
        <taxon>Parabasalia</taxon>
        <taxon>Tritrichomonadida</taxon>
        <taxon>Tritrichomonadidae</taxon>
        <taxon>Tritrichomonas</taxon>
    </lineage>
</organism>
<dbReference type="Proteomes" id="UP001470230">
    <property type="component" value="Unassembled WGS sequence"/>
</dbReference>
<sequence>MSLDLYDDLKEEVALNDYSDVQIRFVINGEEIVCNKILFCLQTRFKFFQNQTKPIEVKYKHATVESVQIFVNWIESRNKHLPQLDTKTYLILAVLSNTYGIERLSHEIYEILKTEREKAIEPVVKLDKNILSIDINQHKDDIINNIDKYIYYDKPRSSVYISPYISILKELQYEDKIEILKKAIEKGKNPSLISSFQIFSKTELLNHDIRNDLCCLFQKSNTGLLLFFSFYLSKNKKKIDFDSDSFLDHEFAPNLCGENIKSEDVELQINSDNKLTELRSLQDQFTNLKSKSSDLFKKKEELNKEYTQKDDLIESINKEVKSGNSDCLEQLNQIKKIKNTINQPSYIAISKNYPKIQVKVKKIDNYKEIYSDAIKKIDNRMLMQYIFTKIYLYNQSFQYVNDSFLSESIDQINLKKKNYFSVKHFENLYESSPNPIKNDGITSLILDFDDKYIFHPLYYELGFYGQPSDYSWEIFANFRIIDFKKISENINKNDNSSYYKFNEENDDVQNGEWHLIDKHTYKDTKLLPHPDDSYNCLWDDPFILKFKFPPTLFPNSIKLHLIPNQNNENQRCLKQCFNHFRVVGITNKDIENK</sequence>
<proteinExistence type="predicted"/>
<name>A0ABR2K1M9_9EUKA</name>
<gene>
    <name evidence="1" type="ORF">M9Y10_043482</name>
</gene>
<comment type="caution">
    <text evidence="1">The sequence shown here is derived from an EMBL/GenBank/DDBJ whole genome shotgun (WGS) entry which is preliminary data.</text>
</comment>
<evidence type="ECO:0000313" key="2">
    <source>
        <dbReference type="Proteomes" id="UP001470230"/>
    </source>
</evidence>
<evidence type="ECO:0008006" key="3">
    <source>
        <dbReference type="Google" id="ProtNLM"/>
    </source>
</evidence>